<protein>
    <submittedName>
        <fullName evidence="4">Uncharacterized protein</fullName>
    </submittedName>
</protein>
<dbReference type="SUPFAM" id="SSF52540">
    <property type="entry name" value="P-loop containing nucleoside triphosphate hydrolases"/>
    <property type="match status" value="1"/>
</dbReference>
<dbReference type="EMBL" id="PVWQ01000002">
    <property type="protein sequence ID" value="RDW90658.1"/>
    <property type="molecule type" value="Genomic_DNA"/>
</dbReference>
<evidence type="ECO:0000259" key="3">
    <source>
        <dbReference type="Pfam" id="PF24883"/>
    </source>
</evidence>
<evidence type="ECO:0000313" key="4">
    <source>
        <dbReference type="EMBL" id="RDW90658.1"/>
    </source>
</evidence>
<dbReference type="InterPro" id="IPR056884">
    <property type="entry name" value="NPHP3-like_N"/>
</dbReference>
<dbReference type="GeneID" id="38112803"/>
<organism evidence="4 5">
    <name type="scientific">Aspergillus mulundensis</name>
    <dbReference type="NCBI Taxonomy" id="1810919"/>
    <lineage>
        <taxon>Eukaryota</taxon>
        <taxon>Fungi</taxon>
        <taxon>Dikarya</taxon>
        <taxon>Ascomycota</taxon>
        <taxon>Pezizomycotina</taxon>
        <taxon>Eurotiomycetes</taxon>
        <taxon>Eurotiomycetidae</taxon>
        <taxon>Eurotiales</taxon>
        <taxon>Aspergillaceae</taxon>
        <taxon>Aspergillus</taxon>
        <taxon>Aspergillus subgen. Nidulantes</taxon>
    </lineage>
</organism>
<reference evidence="4 5" key="1">
    <citation type="journal article" date="2018" name="IMA Fungus">
        <title>IMA Genome-F 9: Draft genome sequence of Annulohypoxylon stygium, Aspergillus mulundensis, Berkeleyomyces basicola (syn. Thielaviopsis basicola), Ceratocystis smalleyi, two Cercospora beticola strains, Coleophoma cylindrospora, Fusarium fracticaudum, Phialophora cf. hyalina, and Morchella septimelata.</title>
        <authorList>
            <person name="Wingfield B.D."/>
            <person name="Bills G.F."/>
            <person name="Dong Y."/>
            <person name="Huang W."/>
            <person name="Nel W.J."/>
            <person name="Swalarsk-Parry B.S."/>
            <person name="Vaghefi N."/>
            <person name="Wilken P.M."/>
            <person name="An Z."/>
            <person name="de Beer Z.W."/>
            <person name="De Vos L."/>
            <person name="Chen L."/>
            <person name="Duong T.A."/>
            <person name="Gao Y."/>
            <person name="Hammerbacher A."/>
            <person name="Kikkert J.R."/>
            <person name="Li Y."/>
            <person name="Li H."/>
            <person name="Li K."/>
            <person name="Li Q."/>
            <person name="Liu X."/>
            <person name="Ma X."/>
            <person name="Naidoo K."/>
            <person name="Pethybridge S.J."/>
            <person name="Sun J."/>
            <person name="Steenkamp E.T."/>
            <person name="van der Nest M.A."/>
            <person name="van Wyk S."/>
            <person name="Wingfield M.J."/>
            <person name="Xiong C."/>
            <person name="Yue Q."/>
            <person name="Zhang X."/>
        </authorList>
    </citation>
    <scope>NUCLEOTIDE SEQUENCE [LARGE SCALE GENOMIC DNA]</scope>
    <source>
        <strain evidence="4 5">DSM 5745</strain>
    </source>
</reference>
<dbReference type="OrthoDB" id="21416at2759"/>
<dbReference type="Pfam" id="PF24883">
    <property type="entry name" value="NPHP3_N"/>
    <property type="match status" value="1"/>
</dbReference>
<dbReference type="RefSeq" id="XP_026607612.1">
    <property type="nucleotide sequence ID" value="XM_026744449.1"/>
</dbReference>
<dbReference type="Proteomes" id="UP000256690">
    <property type="component" value="Unassembled WGS sequence"/>
</dbReference>
<accession>A0A3D8SY09</accession>
<feature type="domain" description="Nephrocystin 3-like N-terminal" evidence="3">
    <location>
        <begin position="267"/>
        <end position="434"/>
    </location>
</feature>
<dbReference type="Gene3D" id="3.40.50.300">
    <property type="entry name" value="P-loop containing nucleotide triphosphate hydrolases"/>
    <property type="match status" value="1"/>
</dbReference>
<dbReference type="STRING" id="1810919.A0A3D8SY09"/>
<comment type="caution">
    <text evidence="4">The sequence shown here is derived from an EMBL/GenBank/DDBJ whole genome shotgun (WGS) entry which is preliminary data.</text>
</comment>
<proteinExistence type="predicted"/>
<gene>
    <name evidence="4" type="ORF">DSM5745_02433</name>
</gene>
<dbReference type="AlphaFoldDB" id="A0A3D8SY09"/>
<name>A0A3D8SY09_9EURO</name>
<dbReference type="InterPro" id="IPR027417">
    <property type="entry name" value="P-loop_NTPase"/>
</dbReference>
<evidence type="ECO:0000313" key="5">
    <source>
        <dbReference type="Proteomes" id="UP000256690"/>
    </source>
</evidence>
<dbReference type="PANTHER" id="PTHR10039">
    <property type="entry name" value="AMELOGENIN"/>
    <property type="match status" value="1"/>
</dbReference>
<keyword evidence="1" id="KW-0677">Repeat</keyword>
<keyword evidence="5" id="KW-1185">Reference proteome</keyword>
<evidence type="ECO:0000259" key="2">
    <source>
        <dbReference type="Pfam" id="PF24809"/>
    </source>
</evidence>
<dbReference type="PANTHER" id="PTHR10039:SF14">
    <property type="entry name" value="NACHT DOMAIN-CONTAINING PROTEIN"/>
    <property type="match status" value="1"/>
</dbReference>
<dbReference type="InterPro" id="IPR056125">
    <property type="entry name" value="DUF7708"/>
</dbReference>
<feature type="domain" description="DUF7708" evidence="2">
    <location>
        <begin position="83"/>
        <end position="216"/>
    </location>
</feature>
<sequence length="477" mass="54610">MEKPQATGSSNGPTTFERAFSAHLASLPDKKNTKRMIFDGMMASGPINAEEMQKFVVATEERIAKKTPMRIFNRIVKPMVVAMKEYYGILDTMCQANPSPAALVWGSLKIIVDCADRFSNLFEMIKQQLQDLTFHLERINYFDELYKDTSMQSLLCRSYINVLRFWARVRKECERNMLNMFLKSAGPFSTKKLDSIVSDLKKDSEEIRDRADMLEKGRAQMERNANAHHLHLFDRVKQWLSVRSIFQDILEANHRRHSTNKASHVTGTSEWLFQTSEFLEWSGKGPQSPIIWMSGDPGTGKSILCSRVIQHIQDTDPAAAIAFHFFRFDQECSTIDLLRVMAGQLLESLRQSTKDVPDSMLSLTETLGASVQNVMDMMRALTSSPSLPRTFLFIDGLDEELSERRWITARETLLSLIALVTTHPGNSVRLWLSSQAHNTILKTMEGYPRIHLVDQNESDIRLLFEKGMRELEQELDD</sequence>
<dbReference type="Pfam" id="PF24809">
    <property type="entry name" value="DUF7708"/>
    <property type="match status" value="1"/>
</dbReference>
<evidence type="ECO:0000256" key="1">
    <source>
        <dbReference type="ARBA" id="ARBA00022737"/>
    </source>
</evidence>